<sequence>MDEQLEFAMPVIGVQVTIRRVPGRGWAVDRRVLRDGQGWQLAGRWQSGDRRTAELDAAAALDQAWYVEPLD</sequence>
<evidence type="ECO:0000313" key="1">
    <source>
        <dbReference type="EMBL" id="CRY93637.1"/>
    </source>
</evidence>
<dbReference type="EMBL" id="LN852716">
    <property type="protein sequence ID" value="CRY93637.1"/>
    <property type="molecule type" value="Genomic_DNA"/>
</dbReference>
<organism evidence="1">
    <name type="scientific">uncultured prokaryote</name>
    <dbReference type="NCBI Taxonomy" id="198431"/>
    <lineage>
        <taxon>unclassified sequences</taxon>
        <taxon>environmental samples</taxon>
    </lineage>
</organism>
<protein>
    <submittedName>
        <fullName evidence="1">Uncharacterized protein</fullName>
    </submittedName>
</protein>
<reference evidence="1" key="2">
    <citation type="submission" date="2015-07" db="EMBL/GenBank/DDBJ databases">
        <title>Plasmids, circular viruses and viroids from rat gut.</title>
        <authorList>
            <person name="Jorgensen T.J."/>
            <person name="Hansen M.A."/>
            <person name="Xu Z."/>
            <person name="Tabak M.A."/>
            <person name="Sorensen S.J."/>
            <person name="Hansen L.H."/>
        </authorList>
    </citation>
    <scope>NUCLEOTIDE SEQUENCE</scope>
    <source>
        <strain evidence="1">RGFK0020</strain>
    </source>
</reference>
<dbReference type="AlphaFoldDB" id="A0A0H5QBW4"/>
<name>A0A0H5QBW4_9ZZZZ</name>
<reference evidence="1" key="1">
    <citation type="submission" date="2015-06" db="EMBL/GenBank/DDBJ databases">
        <authorList>
            <person name="Joergensen T."/>
        </authorList>
    </citation>
    <scope>NUCLEOTIDE SEQUENCE</scope>
    <source>
        <strain evidence="1">RGFK0020</strain>
    </source>
</reference>
<accession>A0A0H5QBW4</accession>
<proteinExistence type="predicted"/>